<gene>
    <name evidence="6" type="ORF">GCM10020366_07980</name>
    <name evidence="7" type="ORF">GCM10020366_22150</name>
</gene>
<dbReference type="InterPro" id="IPR036922">
    <property type="entry name" value="Rieske_2Fe-2S_sf"/>
</dbReference>
<proteinExistence type="predicted"/>
<comment type="caution">
    <text evidence="7">The sequence shown here is derived from an EMBL/GenBank/DDBJ whole genome shotgun (WGS) entry which is preliminary data.</text>
</comment>
<evidence type="ECO:0000313" key="6">
    <source>
        <dbReference type="EMBL" id="GAA3353719.1"/>
    </source>
</evidence>
<name>A0ABP6RLY2_9PSEU</name>
<keyword evidence="3" id="KW-0408">Iron</keyword>
<evidence type="ECO:0000256" key="3">
    <source>
        <dbReference type="ARBA" id="ARBA00023004"/>
    </source>
</evidence>
<evidence type="ECO:0000256" key="1">
    <source>
        <dbReference type="ARBA" id="ARBA00022714"/>
    </source>
</evidence>
<keyword evidence="2" id="KW-0479">Metal-binding</keyword>
<dbReference type="EMBL" id="BAAAYK010000038">
    <property type="protein sequence ID" value="GAA3356780.1"/>
    <property type="molecule type" value="Genomic_DNA"/>
</dbReference>
<reference evidence="7" key="1">
    <citation type="journal article" date="2014" name="Int. J. Syst. Evol. Microbiol.">
        <title>Complete genome of a new Firmicutes species belonging to the dominant human colonic microbiota ('Ruminococcus bicirculans') reveals two chromosomes and a selective capacity to utilize plant glucans.</title>
        <authorList>
            <consortium name="NISC Comparative Sequencing Program"/>
            <person name="Wegmann U."/>
            <person name="Louis P."/>
            <person name="Goesmann A."/>
            <person name="Henrissat B."/>
            <person name="Duncan S.H."/>
            <person name="Flint H.J."/>
        </authorList>
    </citation>
    <scope>NUCLEOTIDE SEQUENCE</scope>
    <source>
        <strain evidence="7">JCM 9687</strain>
    </source>
</reference>
<keyword evidence="8" id="KW-1185">Reference proteome</keyword>
<dbReference type="Proteomes" id="UP001500483">
    <property type="component" value="Unassembled WGS sequence"/>
</dbReference>
<dbReference type="RefSeq" id="WP_258348353.1">
    <property type="nucleotide sequence ID" value="NZ_BAAAYK010000021.1"/>
</dbReference>
<keyword evidence="1" id="KW-0001">2Fe-2S</keyword>
<evidence type="ECO:0000313" key="7">
    <source>
        <dbReference type="EMBL" id="GAA3356780.1"/>
    </source>
</evidence>
<evidence type="ECO:0000259" key="5">
    <source>
        <dbReference type="PROSITE" id="PS51296"/>
    </source>
</evidence>
<dbReference type="SUPFAM" id="SSF50022">
    <property type="entry name" value="ISP domain"/>
    <property type="match status" value="1"/>
</dbReference>
<dbReference type="EMBL" id="BAAAYK010000021">
    <property type="protein sequence ID" value="GAA3353719.1"/>
    <property type="molecule type" value="Genomic_DNA"/>
</dbReference>
<dbReference type="Pfam" id="PF00355">
    <property type="entry name" value="Rieske"/>
    <property type="match status" value="1"/>
</dbReference>
<dbReference type="Gene3D" id="2.102.10.10">
    <property type="entry name" value="Rieske [2Fe-2S] iron-sulphur domain"/>
    <property type="match status" value="1"/>
</dbReference>
<organism evidence="7 8">
    <name type="scientific">Saccharopolyspora gregorii</name>
    <dbReference type="NCBI Taxonomy" id="33914"/>
    <lineage>
        <taxon>Bacteria</taxon>
        <taxon>Bacillati</taxon>
        <taxon>Actinomycetota</taxon>
        <taxon>Actinomycetes</taxon>
        <taxon>Pseudonocardiales</taxon>
        <taxon>Pseudonocardiaceae</taxon>
        <taxon>Saccharopolyspora</taxon>
    </lineage>
</organism>
<accession>A0ABP6RLY2</accession>
<evidence type="ECO:0000313" key="8">
    <source>
        <dbReference type="Proteomes" id="UP001500483"/>
    </source>
</evidence>
<feature type="domain" description="Rieske" evidence="5">
    <location>
        <begin position="14"/>
        <end position="109"/>
    </location>
</feature>
<evidence type="ECO:0000256" key="4">
    <source>
        <dbReference type="ARBA" id="ARBA00023014"/>
    </source>
</evidence>
<reference evidence="8" key="2">
    <citation type="journal article" date="2019" name="Int. J. Syst. Evol. Microbiol.">
        <title>The Global Catalogue of Microorganisms (GCM) 10K type strain sequencing project: providing services to taxonomists for standard genome sequencing and annotation.</title>
        <authorList>
            <consortium name="The Broad Institute Genomics Platform"/>
            <consortium name="The Broad Institute Genome Sequencing Center for Infectious Disease"/>
            <person name="Wu L."/>
            <person name="Ma J."/>
        </authorList>
    </citation>
    <scope>NUCLEOTIDE SEQUENCE [LARGE SCALE GENOMIC DNA]</scope>
    <source>
        <strain evidence="8">JCM 9687</strain>
    </source>
</reference>
<protein>
    <recommendedName>
        <fullName evidence="5">Rieske domain-containing protein</fullName>
    </recommendedName>
</protein>
<dbReference type="PROSITE" id="PS51296">
    <property type="entry name" value="RIESKE"/>
    <property type="match status" value="1"/>
</dbReference>
<evidence type="ECO:0000256" key="2">
    <source>
        <dbReference type="ARBA" id="ARBA00022723"/>
    </source>
</evidence>
<reference evidence="7" key="3">
    <citation type="submission" date="2023-12" db="EMBL/GenBank/DDBJ databases">
        <authorList>
            <person name="Sun Q."/>
            <person name="Inoue M."/>
        </authorList>
    </citation>
    <scope>NUCLEOTIDE SEQUENCE</scope>
    <source>
        <strain evidence="7">JCM 9687</strain>
    </source>
</reference>
<keyword evidence="4" id="KW-0411">Iron-sulfur</keyword>
<dbReference type="InterPro" id="IPR017941">
    <property type="entry name" value="Rieske_2Fe-2S"/>
</dbReference>
<sequence>MVSSENSRPAQSWVPVPGVSDLAPGEVVTTKIGGEFIAVCNAGGVVRAFRDECPQCALPIGGGRLLGDLLWCAGCAEPFDVSAGGVGRKRARFRLAARSLTVSEGSARIALSA</sequence>